<dbReference type="EMBL" id="JAJA02000001">
    <property type="protein sequence ID" value="KWS03567.1"/>
    <property type="molecule type" value="Genomic_DNA"/>
</dbReference>
<organism evidence="2 3">
    <name type="scientific">Lysobacter capsici AZ78</name>
    <dbReference type="NCBI Taxonomy" id="1444315"/>
    <lineage>
        <taxon>Bacteria</taxon>
        <taxon>Pseudomonadati</taxon>
        <taxon>Pseudomonadota</taxon>
        <taxon>Gammaproteobacteria</taxon>
        <taxon>Lysobacterales</taxon>
        <taxon>Lysobacteraceae</taxon>
        <taxon>Lysobacter</taxon>
    </lineage>
</organism>
<comment type="caution">
    <text evidence="2">The sequence shown here is derived from an EMBL/GenBank/DDBJ whole genome shotgun (WGS) entry which is preliminary data.</text>
</comment>
<evidence type="ECO:0000313" key="3">
    <source>
        <dbReference type="Proteomes" id="UP000023435"/>
    </source>
</evidence>
<evidence type="ECO:0000256" key="1">
    <source>
        <dbReference type="SAM" id="SignalP"/>
    </source>
</evidence>
<dbReference type="GeneID" id="97902855"/>
<dbReference type="AlphaFoldDB" id="A0A108U6Q4"/>
<dbReference type="OrthoDB" id="6028400at2"/>
<dbReference type="RefSeq" id="WP_148650308.1">
    <property type="nucleotide sequence ID" value="NZ_JAJA02000001.1"/>
</dbReference>
<reference evidence="2 3" key="1">
    <citation type="journal article" date="2014" name="Genome Announc.">
        <title>Draft Genome Sequence of Lysobacter capsici AZ78, a Bacterium Antagonistic to Plant-Pathogenic Oomycetes.</title>
        <authorList>
            <person name="Puopolo G."/>
            <person name="Sonego P."/>
            <person name="Engelen K."/>
            <person name="Pertot I."/>
        </authorList>
    </citation>
    <scope>NUCLEOTIDE SEQUENCE [LARGE SCALE GENOMIC DNA]</scope>
    <source>
        <strain evidence="2 3">AZ78</strain>
    </source>
</reference>
<accession>A0A108U6Q4</accession>
<feature type="signal peptide" evidence="1">
    <location>
        <begin position="1"/>
        <end position="24"/>
    </location>
</feature>
<keyword evidence="3" id="KW-1185">Reference proteome</keyword>
<proteinExistence type="predicted"/>
<protein>
    <submittedName>
        <fullName evidence="2">Uncharacterized protein</fullName>
    </submittedName>
</protein>
<feature type="chain" id="PRO_5007131607" evidence="1">
    <location>
        <begin position="25"/>
        <end position="71"/>
    </location>
</feature>
<name>A0A108U6Q4_9GAMM</name>
<gene>
    <name evidence="2" type="ORF">AZ78_1115</name>
</gene>
<evidence type="ECO:0000313" key="2">
    <source>
        <dbReference type="EMBL" id="KWS03567.1"/>
    </source>
</evidence>
<keyword evidence="1" id="KW-0732">Signal</keyword>
<sequence>MKRIDLRWAAMAALVFGLGFGASAAASDPGCYSTCQELMNDCRAQAPPGNPGDTQHCNRLYRECLAGCEVN</sequence>
<dbReference type="Proteomes" id="UP000023435">
    <property type="component" value="Unassembled WGS sequence"/>
</dbReference>